<dbReference type="AlphaFoldDB" id="A0A0C2ND25"/>
<sequence length="145" mass="17246">MLKLFNIRYLQRKKLHSQIINNLIWASIKTSKERVVDILRSIPLAEPSNFYERREDLKIYPSSEEEYHKMKTDGIVISDRIVANIFPDGCKPLESMIKPKHYELFDVPESLENRLLFLNGYLVNYFADGLKYVQRVHFMYKKDGM</sequence>
<comment type="caution">
    <text evidence="1">The sequence shown here is derived from an EMBL/GenBank/DDBJ whole genome shotgun (WGS) entry which is preliminary data.</text>
</comment>
<name>A0A0C2ND25_THEKT</name>
<dbReference type="Proteomes" id="UP000031668">
    <property type="component" value="Unassembled WGS sequence"/>
</dbReference>
<proteinExistence type="predicted"/>
<reference evidence="1 2" key="1">
    <citation type="journal article" date="2014" name="Genome Biol. Evol.">
        <title>The genome of the myxosporean Thelohanellus kitauei shows adaptations to nutrient acquisition within its fish host.</title>
        <authorList>
            <person name="Yang Y."/>
            <person name="Xiong J."/>
            <person name="Zhou Z."/>
            <person name="Huo F."/>
            <person name="Miao W."/>
            <person name="Ran C."/>
            <person name="Liu Y."/>
            <person name="Zhang J."/>
            <person name="Feng J."/>
            <person name="Wang M."/>
            <person name="Wang M."/>
            <person name="Wang L."/>
            <person name="Yao B."/>
        </authorList>
    </citation>
    <scope>NUCLEOTIDE SEQUENCE [LARGE SCALE GENOMIC DNA]</scope>
    <source>
        <strain evidence="1">Wuqing</strain>
    </source>
</reference>
<protein>
    <submittedName>
        <fullName evidence="1">Uncharacterized protein</fullName>
    </submittedName>
</protein>
<evidence type="ECO:0000313" key="1">
    <source>
        <dbReference type="EMBL" id="KII71882.1"/>
    </source>
</evidence>
<gene>
    <name evidence="1" type="ORF">RF11_13442</name>
</gene>
<organism evidence="1 2">
    <name type="scientific">Thelohanellus kitauei</name>
    <name type="common">Myxosporean</name>
    <dbReference type="NCBI Taxonomy" id="669202"/>
    <lineage>
        <taxon>Eukaryota</taxon>
        <taxon>Metazoa</taxon>
        <taxon>Cnidaria</taxon>
        <taxon>Myxozoa</taxon>
        <taxon>Myxosporea</taxon>
        <taxon>Bivalvulida</taxon>
        <taxon>Platysporina</taxon>
        <taxon>Myxobolidae</taxon>
        <taxon>Thelohanellus</taxon>
    </lineage>
</organism>
<dbReference type="EMBL" id="JWZT01001602">
    <property type="protein sequence ID" value="KII71882.1"/>
    <property type="molecule type" value="Genomic_DNA"/>
</dbReference>
<evidence type="ECO:0000313" key="2">
    <source>
        <dbReference type="Proteomes" id="UP000031668"/>
    </source>
</evidence>
<keyword evidence="2" id="KW-1185">Reference proteome</keyword>
<accession>A0A0C2ND25</accession>